<dbReference type="Gene3D" id="2.60.120.260">
    <property type="entry name" value="Galactose-binding domain-like"/>
    <property type="match status" value="1"/>
</dbReference>
<dbReference type="AlphaFoldDB" id="A0A2V2LQ41"/>
<evidence type="ECO:0000256" key="1">
    <source>
        <dbReference type="SAM" id="SignalP"/>
    </source>
</evidence>
<dbReference type="SUPFAM" id="SSF49785">
    <property type="entry name" value="Galactose-binding domain-like"/>
    <property type="match status" value="1"/>
</dbReference>
<evidence type="ECO:0000313" key="2">
    <source>
        <dbReference type="EMBL" id="PWR03683.1"/>
    </source>
</evidence>
<protein>
    <submittedName>
        <fullName evidence="2">Coagulation factor 5/8 type domain-containing protein</fullName>
    </submittedName>
</protein>
<gene>
    <name evidence="2" type="ORF">DKT77_04890</name>
</gene>
<name>A0A2V2LQ41_9RHOB</name>
<reference evidence="2 3" key="1">
    <citation type="submission" date="2018-05" db="EMBL/GenBank/DDBJ databases">
        <title>Rhodobacteraceae gen. nov., sp. nov. isolated from sea water.</title>
        <authorList>
            <person name="Ren Y."/>
        </authorList>
    </citation>
    <scope>NUCLEOTIDE SEQUENCE [LARGE SCALE GENOMIC DNA]</scope>
    <source>
        <strain evidence="2 3">TG-679</strain>
    </source>
</reference>
<keyword evidence="3" id="KW-1185">Reference proteome</keyword>
<dbReference type="EMBL" id="QGKU01000021">
    <property type="protein sequence ID" value="PWR03683.1"/>
    <property type="molecule type" value="Genomic_DNA"/>
</dbReference>
<sequence length="220" mass="22783">MKRIIAQAALCLFLPVMAQAGTIVSAVGVVASSERNNVPASATIDQSGLSATYISGVTDFDTYIGSNPTHSLLAQNNEWFSDFGNLTPTLTFDLGSVLTIDRIALWVEESSGFTTAALSSSVDGQAFSSLGTINPANPPRGSDYPAEVFGFAATSMQYFRMDFSGCPQPGPNSTNECSLGEIAFSAAGGSTVIPLPGSALLLGSVIAGGFTIGRRKSRHG</sequence>
<dbReference type="Proteomes" id="UP000245680">
    <property type="component" value="Unassembled WGS sequence"/>
</dbReference>
<organism evidence="2 3">
    <name type="scientific">Meridianimarinicoccus roseus</name>
    <dbReference type="NCBI Taxonomy" id="2072018"/>
    <lineage>
        <taxon>Bacteria</taxon>
        <taxon>Pseudomonadati</taxon>
        <taxon>Pseudomonadota</taxon>
        <taxon>Alphaproteobacteria</taxon>
        <taxon>Rhodobacterales</taxon>
        <taxon>Paracoccaceae</taxon>
        <taxon>Meridianimarinicoccus</taxon>
    </lineage>
</organism>
<keyword evidence="1" id="KW-0732">Signal</keyword>
<feature type="signal peptide" evidence="1">
    <location>
        <begin position="1"/>
        <end position="20"/>
    </location>
</feature>
<dbReference type="InterPro" id="IPR008979">
    <property type="entry name" value="Galactose-bd-like_sf"/>
</dbReference>
<dbReference type="OrthoDB" id="9152028at2"/>
<feature type="chain" id="PRO_5016020789" evidence="1">
    <location>
        <begin position="21"/>
        <end position="220"/>
    </location>
</feature>
<evidence type="ECO:0000313" key="3">
    <source>
        <dbReference type="Proteomes" id="UP000245680"/>
    </source>
</evidence>
<proteinExistence type="predicted"/>
<comment type="caution">
    <text evidence="2">The sequence shown here is derived from an EMBL/GenBank/DDBJ whole genome shotgun (WGS) entry which is preliminary data.</text>
</comment>
<dbReference type="RefSeq" id="WP_109810614.1">
    <property type="nucleotide sequence ID" value="NZ_QGKU01000021.1"/>
</dbReference>
<accession>A0A2V2LQ41</accession>